<evidence type="ECO:0000313" key="1">
    <source>
        <dbReference type="EMBL" id="CAB4134464.1"/>
    </source>
</evidence>
<protein>
    <submittedName>
        <fullName evidence="1">Uncharacterized protein</fullName>
    </submittedName>
</protein>
<dbReference type="EMBL" id="LR796284">
    <property type="protein sequence ID" value="CAB4134464.1"/>
    <property type="molecule type" value="Genomic_DNA"/>
</dbReference>
<sequence length="95" mass="11390">MNKYLITYESAHWCGASDTKCVVEAETPEEAEDRAEWHMSEEMRGLFADEYEDADGEYEDEAPYYVTRIELFTPEHEEWQYYVDEHQSQFYPDVN</sequence>
<gene>
    <name evidence="1" type="ORF">UFOVP273_83</name>
</gene>
<reference evidence="1" key="1">
    <citation type="submission" date="2020-04" db="EMBL/GenBank/DDBJ databases">
        <authorList>
            <person name="Chiriac C."/>
            <person name="Salcher M."/>
            <person name="Ghai R."/>
            <person name="Kavagutti S V."/>
        </authorList>
    </citation>
    <scope>NUCLEOTIDE SEQUENCE</scope>
</reference>
<organism evidence="1">
    <name type="scientific">uncultured Caudovirales phage</name>
    <dbReference type="NCBI Taxonomy" id="2100421"/>
    <lineage>
        <taxon>Viruses</taxon>
        <taxon>Duplodnaviria</taxon>
        <taxon>Heunggongvirae</taxon>
        <taxon>Uroviricota</taxon>
        <taxon>Caudoviricetes</taxon>
        <taxon>Peduoviridae</taxon>
        <taxon>Maltschvirus</taxon>
        <taxon>Maltschvirus maltsch</taxon>
    </lineage>
</organism>
<name>A0A6J5LIR7_9CAUD</name>
<accession>A0A6J5LIR7</accession>
<proteinExistence type="predicted"/>